<name>A0ABN7VXA3_GIGMA</name>
<feature type="non-terminal residue" evidence="1">
    <location>
        <position position="271"/>
    </location>
</feature>
<organism evidence="1 2">
    <name type="scientific">Gigaspora margarita</name>
    <dbReference type="NCBI Taxonomy" id="4874"/>
    <lineage>
        <taxon>Eukaryota</taxon>
        <taxon>Fungi</taxon>
        <taxon>Fungi incertae sedis</taxon>
        <taxon>Mucoromycota</taxon>
        <taxon>Glomeromycotina</taxon>
        <taxon>Glomeromycetes</taxon>
        <taxon>Diversisporales</taxon>
        <taxon>Gigasporaceae</taxon>
        <taxon>Gigaspora</taxon>
    </lineage>
</organism>
<sequence>MTTCTGSDYNAASAIIIFEKISTIPMDKQRGNTNQRLLFYYDQITKKKWEKYIDTTKLDRIWNSFKKDILYTTKKNIPHKKLKKGAPNNLRPNKIDKNSASAILKKDVISLSRIYKSLKYQYKPTKTASLSVNIVADFNHQLANSKEQLKEMLRVAEDFYFLNDIQINTAKSKLLVINLLRVWLSEKGQNMLTKNRAKGVIKFIREKLYKGKAATWFSSIEKKYLTNLSNREIRERLSTHNPNNMLIMPDKADIKEDNRIKNWVLVEEKEN</sequence>
<proteinExistence type="predicted"/>
<evidence type="ECO:0000313" key="2">
    <source>
        <dbReference type="Proteomes" id="UP000789901"/>
    </source>
</evidence>
<comment type="caution">
    <text evidence="1">The sequence shown here is derived from an EMBL/GenBank/DDBJ whole genome shotgun (WGS) entry which is preliminary data.</text>
</comment>
<reference evidence="1 2" key="1">
    <citation type="submission" date="2021-06" db="EMBL/GenBank/DDBJ databases">
        <authorList>
            <person name="Kallberg Y."/>
            <person name="Tangrot J."/>
            <person name="Rosling A."/>
        </authorList>
    </citation>
    <scope>NUCLEOTIDE SEQUENCE [LARGE SCALE GENOMIC DNA]</scope>
    <source>
        <strain evidence="1 2">120-4 pot B 10/14</strain>
    </source>
</reference>
<protein>
    <submittedName>
        <fullName evidence="1">21167_t:CDS:1</fullName>
    </submittedName>
</protein>
<dbReference type="Proteomes" id="UP000789901">
    <property type="component" value="Unassembled WGS sequence"/>
</dbReference>
<dbReference type="EMBL" id="CAJVQB010024558">
    <property type="protein sequence ID" value="CAG8804408.1"/>
    <property type="molecule type" value="Genomic_DNA"/>
</dbReference>
<accession>A0ABN7VXA3</accession>
<keyword evidence="2" id="KW-1185">Reference proteome</keyword>
<gene>
    <name evidence="1" type="ORF">GMARGA_LOCUS23848</name>
</gene>
<evidence type="ECO:0000313" key="1">
    <source>
        <dbReference type="EMBL" id="CAG8804408.1"/>
    </source>
</evidence>